<evidence type="ECO:0000313" key="2">
    <source>
        <dbReference type="Proteomes" id="UP000054454"/>
    </source>
</evidence>
<reference evidence="2" key="1">
    <citation type="journal article" date="2016" name="Nat. Commun.">
        <title>Genome analysis of three Pneumocystis species reveals adaptation mechanisms to life exclusively in mammalian hosts.</title>
        <authorList>
            <person name="Ma L."/>
            <person name="Chen Z."/>
            <person name="Huang D.W."/>
            <person name="Kutty G."/>
            <person name="Ishihara M."/>
            <person name="Wang H."/>
            <person name="Abouelleil A."/>
            <person name="Bishop L."/>
            <person name="Davey E."/>
            <person name="Deng R."/>
            <person name="Deng X."/>
            <person name="Fan L."/>
            <person name="Fantoni G."/>
            <person name="Fitzgerald M."/>
            <person name="Gogineni E."/>
            <person name="Goldberg J.M."/>
            <person name="Handley G."/>
            <person name="Hu X."/>
            <person name="Huber C."/>
            <person name="Jiao X."/>
            <person name="Jones K."/>
            <person name="Levin J.Z."/>
            <person name="Liu Y."/>
            <person name="Macdonald P."/>
            <person name="Melnikov A."/>
            <person name="Raley C."/>
            <person name="Sassi M."/>
            <person name="Sherman B.T."/>
            <person name="Song X."/>
            <person name="Sykes S."/>
            <person name="Tran B."/>
            <person name="Walsh L."/>
            <person name="Xia Y."/>
            <person name="Yang J."/>
            <person name="Young S."/>
            <person name="Zeng Q."/>
            <person name="Zheng X."/>
            <person name="Stephens R."/>
            <person name="Nusbaum C."/>
            <person name="Birren B.W."/>
            <person name="Azadi P."/>
            <person name="Lempicki R.A."/>
            <person name="Cuomo C.A."/>
            <person name="Kovacs J.A."/>
        </authorList>
    </citation>
    <scope>NUCLEOTIDE SEQUENCE [LARGE SCALE GENOMIC DNA]</scope>
    <source>
        <strain evidence="2">B80</strain>
    </source>
</reference>
<keyword evidence="2" id="KW-1185">Reference proteome</keyword>
<sequence>MRLLRNATTEECTSEECTGYRNRGGWGGGWWWLERKKRIRGGGRKSRDGVHAGVGSRAKYWVNVSRNASTWWTQVEKVMCTQNVGQSAEGVLSRGSARKRWAQKYWVGVIGKVGVSSSRLTSVHKVLVVG</sequence>
<proteinExistence type="predicted"/>
<protein>
    <submittedName>
        <fullName evidence="1">Uncharacterized protein</fullName>
    </submittedName>
</protein>
<gene>
    <name evidence="1" type="ORF">T552_04101</name>
</gene>
<dbReference type="AlphaFoldDB" id="A0A0W4ZNH7"/>
<dbReference type="VEuPathDB" id="FungiDB:T552_04101"/>
<evidence type="ECO:0000313" key="1">
    <source>
        <dbReference type="EMBL" id="KTW29913.1"/>
    </source>
</evidence>
<name>A0A0W4ZNH7_PNEC8</name>
<dbReference type="EMBL" id="LFVZ01000004">
    <property type="protein sequence ID" value="KTW29913.1"/>
    <property type="molecule type" value="Genomic_DNA"/>
</dbReference>
<organism evidence="1 2">
    <name type="scientific">Pneumocystis carinii (strain B80)</name>
    <name type="common">Rat pneumocystis pneumonia agent</name>
    <name type="synonym">Pneumocystis carinii f. sp. carinii</name>
    <dbReference type="NCBI Taxonomy" id="1408658"/>
    <lineage>
        <taxon>Eukaryota</taxon>
        <taxon>Fungi</taxon>
        <taxon>Dikarya</taxon>
        <taxon>Ascomycota</taxon>
        <taxon>Taphrinomycotina</taxon>
        <taxon>Pneumocystomycetes</taxon>
        <taxon>Pneumocystaceae</taxon>
        <taxon>Pneumocystis</taxon>
    </lineage>
</organism>
<dbReference type="GeneID" id="28938355"/>
<comment type="caution">
    <text evidence="1">The sequence shown here is derived from an EMBL/GenBank/DDBJ whole genome shotgun (WGS) entry which is preliminary data.</text>
</comment>
<dbReference type="Proteomes" id="UP000054454">
    <property type="component" value="Unassembled WGS sequence"/>
</dbReference>
<dbReference type="RefSeq" id="XP_018226900.1">
    <property type="nucleotide sequence ID" value="XM_018372152.1"/>
</dbReference>
<accession>A0A0W4ZNH7</accession>